<sequence>MGRIRRGCSGDTGPGAAKGPSMVAIFRARARTSWCRTGSVRRRSTGGGAGQACRDRLSPVGMDDGAGGRDSVIVLGAAFRDGRRGPNPALVRRARHGARLTLGRSDRVLVAVGGGAAREAAAIAEVAGAAGVPPAAILAEARSRNTLQNAVLTAHLVRRHGLRGGYLVTDWPHMPRAWLCFRLAGVRCRPAPVPGTAGKPGFWMHEAMACAAYLARLPRLLRAARRLRTRPWRSPRARRRKVEPPFS</sequence>
<proteinExistence type="predicted"/>
<dbReference type="PANTHER" id="PTHR30336:SF4">
    <property type="entry name" value="ENVELOPE BIOGENESIS FACTOR ELYC"/>
    <property type="match status" value="1"/>
</dbReference>
<dbReference type="InterPro" id="IPR014729">
    <property type="entry name" value="Rossmann-like_a/b/a_fold"/>
</dbReference>
<protein>
    <recommendedName>
        <fullName evidence="2">DUF218 domain-containing protein</fullName>
    </recommendedName>
</protein>
<comment type="caution">
    <text evidence="3">The sequence shown here is derived from an EMBL/GenBank/DDBJ whole genome shotgun (WGS) entry which is preliminary data.</text>
</comment>
<dbReference type="InterPro" id="IPR051599">
    <property type="entry name" value="Cell_Envelope_Assoc"/>
</dbReference>
<keyword evidence="4" id="KW-1185">Reference proteome</keyword>
<dbReference type="InterPro" id="IPR003848">
    <property type="entry name" value="DUF218"/>
</dbReference>
<organism evidence="3 4">
    <name type="scientific">Rhodovibrio sodomensis</name>
    <dbReference type="NCBI Taxonomy" id="1088"/>
    <lineage>
        <taxon>Bacteria</taxon>
        <taxon>Pseudomonadati</taxon>
        <taxon>Pseudomonadota</taxon>
        <taxon>Alphaproteobacteria</taxon>
        <taxon>Rhodospirillales</taxon>
        <taxon>Rhodovibrionaceae</taxon>
        <taxon>Rhodovibrio</taxon>
    </lineage>
</organism>
<dbReference type="PANTHER" id="PTHR30336">
    <property type="entry name" value="INNER MEMBRANE PROTEIN, PROBABLE PERMEASE"/>
    <property type="match status" value="1"/>
</dbReference>
<dbReference type="Proteomes" id="UP001296873">
    <property type="component" value="Unassembled WGS sequence"/>
</dbReference>
<dbReference type="CDD" id="cd06259">
    <property type="entry name" value="YdcF-like"/>
    <property type="match status" value="1"/>
</dbReference>
<feature type="domain" description="DUF218" evidence="2">
    <location>
        <begin position="70"/>
        <end position="206"/>
    </location>
</feature>
<name>A0ABS1DKC5_9PROT</name>
<reference evidence="3 4" key="1">
    <citation type="journal article" date="2020" name="Microorganisms">
        <title>Osmotic Adaptation and Compatible Solute Biosynthesis of Phototrophic Bacteria as Revealed from Genome Analyses.</title>
        <authorList>
            <person name="Imhoff J.F."/>
            <person name="Rahn T."/>
            <person name="Kunzel S."/>
            <person name="Keller A."/>
            <person name="Neulinger S.C."/>
        </authorList>
    </citation>
    <scope>NUCLEOTIDE SEQUENCE [LARGE SCALE GENOMIC DNA]</scope>
    <source>
        <strain evidence="3 4">DSM 9895</strain>
    </source>
</reference>
<evidence type="ECO:0000259" key="2">
    <source>
        <dbReference type="Pfam" id="PF02698"/>
    </source>
</evidence>
<dbReference type="EMBL" id="NRRL01000107">
    <property type="protein sequence ID" value="MBK1670664.1"/>
    <property type="molecule type" value="Genomic_DNA"/>
</dbReference>
<evidence type="ECO:0000256" key="1">
    <source>
        <dbReference type="SAM" id="MobiDB-lite"/>
    </source>
</evidence>
<feature type="region of interest" description="Disordered" evidence="1">
    <location>
        <begin position="1"/>
        <end position="20"/>
    </location>
</feature>
<accession>A0ABS1DKC5</accession>
<gene>
    <name evidence="3" type="ORF">CKO28_21825</name>
</gene>
<dbReference type="Pfam" id="PF02698">
    <property type="entry name" value="DUF218"/>
    <property type="match status" value="1"/>
</dbReference>
<evidence type="ECO:0000313" key="4">
    <source>
        <dbReference type="Proteomes" id="UP001296873"/>
    </source>
</evidence>
<evidence type="ECO:0000313" key="3">
    <source>
        <dbReference type="EMBL" id="MBK1670664.1"/>
    </source>
</evidence>
<dbReference type="Gene3D" id="3.40.50.620">
    <property type="entry name" value="HUPs"/>
    <property type="match status" value="1"/>
</dbReference>